<gene>
    <name evidence="2" type="ORF">C8E97_6057</name>
</gene>
<keyword evidence="3" id="KW-1185">Reference proteome</keyword>
<sequence>MTGRGGHGEAGQGAPGRPADVYQRYDLERHGESRTGRQLREQVEQEHREQYGPFAPFVAGPGDERVDDLLDRQAAQLRAGVLTRSAPAGPAVHYLGIPHQRLYDGVHQGVDPAVVGDMGALWTDLGNRLATFHQAIASAITTSEADWEGEAGDRARRSLAELGNRAGETGVSAQLAGTLFTQQSRALADAKNAVPPPPAEVFDVDAASERLMRITDPVQLARQAAADRAVFEQQERDHREAARVIELYDRTVAQTAAAQPAFAPAPTAPRQPEEPPRPTPPRADDPVAPRPAPPPVVDGTTKTSTSRPATRPGPSTVDTQGVGPGGGTTQTSGTGSAYAPLPAARTGPGAPPPGGLPGPNRGAPVAGRTGGGPGGRASGGGAGGGRVGGGGLGGTGGPGVGPGGAAAARGLGAGGRTGIGPGAGSGVAPGGTGGRGGGGGGRGPVGAGMAGLGGGVPGRSRDEDDIEHQTPSYLLEPDPDEVFGAGGTTAPPVIGDWDR</sequence>
<dbReference type="Proteomes" id="UP000282084">
    <property type="component" value="Unassembled WGS sequence"/>
</dbReference>
<reference evidence="2 3" key="1">
    <citation type="submission" date="2018-10" db="EMBL/GenBank/DDBJ databases">
        <title>Sequencing the genomes of 1000 actinobacteria strains.</title>
        <authorList>
            <person name="Klenk H.-P."/>
        </authorList>
    </citation>
    <scope>NUCLEOTIDE SEQUENCE [LARGE SCALE GENOMIC DNA]</scope>
    <source>
        <strain evidence="2 3">DSM 43800</strain>
    </source>
</reference>
<dbReference type="Gene3D" id="1.20.1260.20">
    <property type="entry name" value="PPE superfamily"/>
    <property type="match status" value="1"/>
</dbReference>
<dbReference type="AlphaFoldDB" id="A0A495WBY2"/>
<dbReference type="EMBL" id="RBXO01000001">
    <property type="protein sequence ID" value="RKT57338.1"/>
    <property type="molecule type" value="Genomic_DNA"/>
</dbReference>
<feature type="region of interest" description="Disordered" evidence="1">
    <location>
        <begin position="260"/>
        <end position="499"/>
    </location>
</feature>
<feature type="compositionally biased region" description="Basic and acidic residues" evidence="1">
    <location>
        <begin position="271"/>
        <end position="287"/>
    </location>
</feature>
<feature type="compositionally biased region" description="Low complexity" evidence="1">
    <location>
        <begin position="329"/>
        <end position="348"/>
    </location>
</feature>
<feature type="compositionally biased region" description="Low complexity" evidence="1">
    <location>
        <begin position="260"/>
        <end position="270"/>
    </location>
</feature>
<evidence type="ECO:0000256" key="1">
    <source>
        <dbReference type="SAM" id="MobiDB-lite"/>
    </source>
</evidence>
<evidence type="ECO:0000313" key="2">
    <source>
        <dbReference type="EMBL" id="RKT57338.1"/>
    </source>
</evidence>
<feature type="compositionally biased region" description="Gly residues" evidence="1">
    <location>
        <begin position="1"/>
        <end position="14"/>
    </location>
</feature>
<feature type="compositionally biased region" description="Gly residues" evidence="1">
    <location>
        <begin position="411"/>
        <end position="457"/>
    </location>
</feature>
<dbReference type="RefSeq" id="WP_170212036.1">
    <property type="nucleotide sequence ID" value="NZ_RBXO01000001.1"/>
</dbReference>
<protein>
    <recommendedName>
        <fullName evidence="4">PPE family protein</fullName>
    </recommendedName>
</protein>
<feature type="compositionally biased region" description="Gly residues" evidence="1">
    <location>
        <begin position="368"/>
        <end position="404"/>
    </location>
</feature>
<organism evidence="2 3">
    <name type="scientific">Saccharothrix australiensis</name>
    <dbReference type="NCBI Taxonomy" id="2072"/>
    <lineage>
        <taxon>Bacteria</taxon>
        <taxon>Bacillati</taxon>
        <taxon>Actinomycetota</taxon>
        <taxon>Actinomycetes</taxon>
        <taxon>Pseudonocardiales</taxon>
        <taxon>Pseudonocardiaceae</taxon>
        <taxon>Saccharothrix</taxon>
    </lineage>
</organism>
<evidence type="ECO:0008006" key="4">
    <source>
        <dbReference type="Google" id="ProtNLM"/>
    </source>
</evidence>
<evidence type="ECO:0000313" key="3">
    <source>
        <dbReference type="Proteomes" id="UP000282084"/>
    </source>
</evidence>
<comment type="caution">
    <text evidence="2">The sequence shown here is derived from an EMBL/GenBank/DDBJ whole genome shotgun (WGS) entry which is preliminary data.</text>
</comment>
<feature type="compositionally biased region" description="Low complexity" evidence="1">
    <location>
        <begin position="358"/>
        <end position="367"/>
    </location>
</feature>
<proteinExistence type="predicted"/>
<accession>A0A495WBY2</accession>
<feature type="compositionally biased region" description="Basic and acidic residues" evidence="1">
    <location>
        <begin position="23"/>
        <end position="48"/>
    </location>
</feature>
<feature type="region of interest" description="Disordered" evidence="1">
    <location>
        <begin position="1"/>
        <end position="48"/>
    </location>
</feature>
<dbReference type="InterPro" id="IPR038332">
    <property type="entry name" value="PPE_sf"/>
</dbReference>
<name>A0A495WBY2_9PSEU</name>